<dbReference type="AlphaFoldDB" id="A0A8H6VRF0"/>
<evidence type="ECO:0000256" key="8">
    <source>
        <dbReference type="SAM" id="SignalP"/>
    </source>
</evidence>
<comment type="caution">
    <text evidence="10">The sequence shown here is derived from an EMBL/GenBank/DDBJ whole genome shotgun (WGS) entry which is preliminary data.</text>
</comment>
<dbReference type="Gene3D" id="1.10.489.10">
    <property type="entry name" value="Chloroperoxidase-like"/>
    <property type="match status" value="1"/>
</dbReference>
<dbReference type="Proteomes" id="UP000636479">
    <property type="component" value="Unassembled WGS sequence"/>
</dbReference>
<organism evidence="10 11">
    <name type="scientific">Mycena indigotica</name>
    <dbReference type="NCBI Taxonomy" id="2126181"/>
    <lineage>
        <taxon>Eukaryota</taxon>
        <taxon>Fungi</taxon>
        <taxon>Dikarya</taxon>
        <taxon>Basidiomycota</taxon>
        <taxon>Agaricomycotina</taxon>
        <taxon>Agaricomycetes</taxon>
        <taxon>Agaricomycetidae</taxon>
        <taxon>Agaricales</taxon>
        <taxon>Marasmiineae</taxon>
        <taxon>Mycenaceae</taxon>
        <taxon>Mycena</taxon>
    </lineage>
</organism>
<keyword evidence="11" id="KW-1185">Reference proteome</keyword>
<keyword evidence="3" id="KW-0349">Heme</keyword>
<evidence type="ECO:0000256" key="5">
    <source>
        <dbReference type="ARBA" id="ARBA00023002"/>
    </source>
</evidence>
<comment type="similarity">
    <text evidence="7">Belongs to the chloroperoxidase family.</text>
</comment>
<dbReference type="Pfam" id="PF01328">
    <property type="entry name" value="Peroxidase_2"/>
    <property type="match status" value="1"/>
</dbReference>
<keyword evidence="6" id="KW-0408">Iron</keyword>
<dbReference type="GO" id="GO:0004601">
    <property type="term" value="F:peroxidase activity"/>
    <property type="evidence" value="ECO:0007669"/>
    <property type="project" value="UniProtKB-KW"/>
</dbReference>
<dbReference type="EMBL" id="JACAZF010000013">
    <property type="protein sequence ID" value="KAF7291272.1"/>
    <property type="molecule type" value="Genomic_DNA"/>
</dbReference>
<name>A0A8H6VRF0_9AGAR</name>
<evidence type="ECO:0000313" key="10">
    <source>
        <dbReference type="EMBL" id="KAF7291272.1"/>
    </source>
</evidence>
<sequence>MAGPLFYAYIALWDAYLTLANLLTPQRKPGAVVPAGHPGARGVWPEYVPPKEGDSRCCCPALNAMANHGILPHDGRRISFAEMGAKIAAAYNFGGTFCRFVPQYAADMLHKDFHKDTFDLAELNLHNGIEHDASLTRRDAHFDAAQDAPHLPYVDALLSAASGPGGALTLEDLARVSAGRRTESRRDNPAFSLAKVHKGFSGANSTTLLSIFGGRVADLAAMLKEERIPPGWEPAVRARKGLTFITFNRTVARLEKATGRFEQELALASAAGAGGVGAAGNGSREGLVD</sequence>
<comment type="cofactor">
    <cofactor evidence="1">
        <name>heme b</name>
        <dbReference type="ChEBI" id="CHEBI:60344"/>
    </cofactor>
</comment>
<keyword evidence="8" id="KW-0732">Signal</keyword>
<gene>
    <name evidence="10" type="ORF">MIND_01271000</name>
</gene>
<keyword evidence="4" id="KW-0479">Metal-binding</keyword>
<evidence type="ECO:0000256" key="4">
    <source>
        <dbReference type="ARBA" id="ARBA00022723"/>
    </source>
</evidence>
<evidence type="ECO:0000256" key="2">
    <source>
        <dbReference type="ARBA" id="ARBA00022559"/>
    </source>
</evidence>
<keyword evidence="5" id="KW-0560">Oxidoreductase</keyword>
<dbReference type="SUPFAM" id="SSF47571">
    <property type="entry name" value="Cloroperoxidase"/>
    <property type="match status" value="1"/>
</dbReference>
<accession>A0A8H6VRF0</accession>
<proteinExistence type="inferred from homology"/>
<feature type="signal peptide" evidence="8">
    <location>
        <begin position="1"/>
        <end position="20"/>
    </location>
</feature>
<evidence type="ECO:0000313" key="11">
    <source>
        <dbReference type="Proteomes" id="UP000636479"/>
    </source>
</evidence>
<evidence type="ECO:0000256" key="6">
    <source>
        <dbReference type="ARBA" id="ARBA00023004"/>
    </source>
</evidence>
<dbReference type="InterPro" id="IPR036851">
    <property type="entry name" value="Chloroperoxidase-like_sf"/>
</dbReference>
<evidence type="ECO:0000256" key="3">
    <source>
        <dbReference type="ARBA" id="ARBA00022617"/>
    </source>
</evidence>
<evidence type="ECO:0000259" key="9">
    <source>
        <dbReference type="PROSITE" id="PS51405"/>
    </source>
</evidence>
<evidence type="ECO:0000256" key="1">
    <source>
        <dbReference type="ARBA" id="ARBA00001970"/>
    </source>
</evidence>
<protein>
    <recommendedName>
        <fullName evidence="9">Heme haloperoxidase family profile domain-containing protein</fullName>
    </recommendedName>
</protein>
<reference evidence="10" key="1">
    <citation type="submission" date="2020-05" db="EMBL/GenBank/DDBJ databases">
        <title>Mycena genomes resolve the evolution of fungal bioluminescence.</title>
        <authorList>
            <person name="Tsai I.J."/>
        </authorList>
    </citation>
    <scope>NUCLEOTIDE SEQUENCE</scope>
    <source>
        <strain evidence="10">171206Taipei</strain>
    </source>
</reference>
<feature type="domain" description="Heme haloperoxidase family profile" evidence="9">
    <location>
        <begin position="43"/>
        <end position="249"/>
    </location>
</feature>
<evidence type="ECO:0000256" key="7">
    <source>
        <dbReference type="ARBA" id="ARBA00025795"/>
    </source>
</evidence>
<dbReference type="PROSITE" id="PS51405">
    <property type="entry name" value="HEME_HALOPEROXIDASE"/>
    <property type="match status" value="1"/>
</dbReference>
<dbReference type="InterPro" id="IPR000028">
    <property type="entry name" value="Chloroperoxidase"/>
</dbReference>
<dbReference type="PANTHER" id="PTHR33577">
    <property type="entry name" value="STERIGMATOCYSTIN BIOSYNTHESIS PEROXIDASE STCC-RELATED"/>
    <property type="match status" value="1"/>
</dbReference>
<dbReference type="OrthoDB" id="407298at2759"/>
<feature type="chain" id="PRO_5034552617" description="Heme haloperoxidase family profile domain-containing protein" evidence="8">
    <location>
        <begin position="21"/>
        <end position="289"/>
    </location>
</feature>
<dbReference type="RefSeq" id="XP_037214394.1">
    <property type="nucleotide sequence ID" value="XM_037369188.1"/>
</dbReference>
<dbReference type="GO" id="GO:0046872">
    <property type="term" value="F:metal ion binding"/>
    <property type="evidence" value="ECO:0007669"/>
    <property type="project" value="UniProtKB-KW"/>
</dbReference>
<dbReference type="PANTHER" id="PTHR33577:SF18">
    <property type="entry name" value="HEME HALOPEROXIDASE FAMILY PROFILE DOMAIN-CONTAINING PROTEIN"/>
    <property type="match status" value="1"/>
</dbReference>
<keyword evidence="2" id="KW-0575">Peroxidase</keyword>
<dbReference type="GeneID" id="59351704"/>